<dbReference type="Gene3D" id="1.10.287.1490">
    <property type="match status" value="1"/>
</dbReference>
<dbReference type="InParanoid" id="A2DPV4"/>
<dbReference type="KEGG" id="tva:4775567"/>
<dbReference type="SMR" id="A2DPV4"/>
<dbReference type="Proteomes" id="UP000001542">
    <property type="component" value="Unassembled WGS sequence"/>
</dbReference>
<reference evidence="3" key="2">
    <citation type="journal article" date="2007" name="Science">
        <title>Draft genome sequence of the sexually transmitted pathogen Trichomonas vaginalis.</title>
        <authorList>
            <person name="Carlton J.M."/>
            <person name="Hirt R.P."/>
            <person name="Silva J.C."/>
            <person name="Delcher A.L."/>
            <person name="Schatz M."/>
            <person name="Zhao Q."/>
            <person name="Wortman J.R."/>
            <person name="Bidwell S.L."/>
            <person name="Alsmark U.C.M."/>
            <person name="Besteiro S."/>
            <person name="Sicheritz-Ponten T."/>
            <person name="Noel C.J."/>
            <person name="Dacks J.B."/>
            <person name="Foster P.G."/>
            <person name="Simillion C."/>
            <person name="Van de Peer Y."/>
            <person name="Miranda-Saavedra D."/>
            <person name="Barton G.J."/>
            <person name="Westrop G.D."/>
            <person name="Mueller S."/>
            <person name="Dessi D."/>
            <person name="Fiori P.L."/>
            <person name="Ren Q."/>
            <person name="Paulsen I."/>
            <person name="Zhang H."/>
            <person name="Bastida-Corcuera F.D."/>
            <person name="Simoes-Barbosa A."/>
            <person name="Brown M.T."/>
            <person name="Hayes R.D."/>
            <person name="Mukherjee M."/>
            <person name="Okumura C.Y."/>
            <person name="Schneider R."/>
            <person name="Smith A.J."/>
            <person name="Vanacova S."/>
            <person name="Villalvazo M."/>
            <person name="Haas B.J."/>
            <person name="Pertea M."/>
            <person name="Feldblyum T.V."/>
            <person name="Utterback T.R."/>
            <person name="Shu C.L."/>
            <person name="Osoegawa K."/>
            <person name="de Jong P.J."/>
            <person name="Hrdy I."/>
            <person name="Horvathova L."/>
            <person name="Zubacova Z."/>
            <person name="Dolezal P."/>
            <person name="Malik S.B."/>
            <person name="Logsdon J.M. Jr."/>
            <person name="Henze K."/>
            <person name="Gupta A."/>
            <person name="Wang C.C."/>
            <person name="Dunne R.L."/>
            <person name="Upcroft J.A."/>
            <person name="Upcroft P."/>
            <person name="White O."/>
            <person name="Salzberg S.L."/>
            <person name="Tang P."/>
            <person name="Chiu C.-H."/>
            <person name="Lee Y.-S."/>
            <person name="Embley T.M."/>
            <person name="Coombs G.H."/>
            <person name="Mottram J.C."/>
            <person name="Tachezy J."/>
            <person name="Fraser-Liggett C.M."/>
            <person name="Johnson P.J."/>
        </authorList>
    </citation>
    <scope>NUCLEOTIDE SEQUENCE [LARGE SCALE GENOMIC DNA]</scope>
    <source>
        <strain evidence="3">G3</strain>
    </source>
</reference>
<accession>A2DPV4</accession>
<evidence type="ECO:0000256" key="1">
    <source>
        <dbReference type="SAM" id="Coils"/>
    </source>
</evidence>
<organism evidence="3 4">
    <name type="scientific">Trichomonas vaginalis (strain ATCC PRA-98 / G3)</name>
    <dbReference type="NCBI Taxonomy" id="412133"/>
    <lineage>
        <taxon>Eukaryota</taxon>
        <taxon>Metamonada</taxon>
        <taxon>Parabasalia</taxon>
        <taxon>Trichomonadida</taxon>
        <taxon>Trichomonadidae</taxon>
        <taxon>Trichomonas</taxon>
    </lineage>
</organism>
<dbReference type="VEuPathDB" id="TrichDB:TVAGG3_0552230"/>
<keyword evidence="1" id="KW-0175">Coiled coil</keyword>
<dbReference type="AlphaFoldDB" id="A2DPV4"/>
<feature type="compositionally biased region" description="Polar residues" evidence="2">
    <location>
        <begin position="508"/>
        <end position="517"/>
    </location>
</feature>
<proteinExistence type="predicted"/>
<dbReference type="EMBL" id="DS113229">
    <property type="protein sequence ID" value="EAY17550.1"/>
    <property type="molecule type" value="Genomic_DNA"/>
</dbReference>
<evidence type="ECO:0000313" key="4">
    <source>
        <dbReference type="Proteomes" id="UP000001542"/>
    </source>
</evidence>
<evidence type="ECO:0000313" key="3">
    <source>
        <dbReference type="EMBL" id="EAY17550.1"/>
    </source>
</evidence>
<dbReference type="eggNOG" id="ENOG502SBXI">
    <property type="taxonomic scope" value="Eukaryota"/>
</dbReference>
<protein>
    <submittedName>
        <fullName evidence="3">Uncharacterized protein</fullName>
    </submittedName>
</protein>
<keyword evidence="4" id="KW-1185">Reference proteome</keyword>
<evidence type="ECO:0000256" key="2">
    <source>
        <dbReference type="SAM" id="MobiDB-lite"/>
    </source>
</evidence>
<dbReference type="RefSeq" id="XP_001329685.1">
    <property type="nucleotide sequence ID" value="XM_001329650.1"/>
</dbReference>
<sequence>MDTSSHNYRPRTVEDVFTTKTTSYRLPSEQSIRHVTVLSRFNPLAHNDNILSNMSEPYDISYRRNKTSPEYEVTDELPKDQEPTIVNVIDHYKIPKTSQKRAFAQALNDKLNMLESQNLAVDENNISMVLENLKRSISSHKNAMRQFVEFSDKYNPERTPVLQMISDHYTKLSDKIPEICDGYQSKLKEISVELDDSKSDHESLRNEKESLEVAIEKLNRSIFNLKQQIEDHRAKCASAEAHLRDSTNEKMAIIRFSQSNKEKLNQLTQQISEKEDQLAETRPMIDVLTQNLESNSNKIKEITEEVARLDQALQDCEVENVKLDEMERKTTDKRNSLEVHGETSKEEITHRTQLVQVNILQQLAKQARKLQEEQERNIKMARQGRINSTREAFMQNKSDLAVLQEKMGEKLVIKNLEDLMKARDIILQNNQSFNWSSQSIANARTGNFALKSIADDEAKLFSSYFISNVIKNSVKCIKRSENSTQTESTYEDKRKQMNSRLTSRKPSNKSSSRQSPIKANKSGKSSDKLSTQRLNPSARDKINKVNSIEAFEAKKNQNHAEIVIEEDFEMNDEEEEGLDFIFDNSNNQATMLYRNARLAKLLDPAYSRRRPKGVDWLIHSIRQIYDEKVIDDQTEVLPLDKYILKWAFRQYGRDDLIQKGCWDLLISAYFHMQKSLEVMIFVRFLDEVWTVDQLSFFLKARSWCVCRCVTIAMQNESVGEYLTETFMTKDQVEEFFRKFCPDTEPELVVELNIRCQNCADRNRGGDDAANIPMYRVLEIAVGEKEDKKIRSLRKMLALYRLVPRLNEKRFSSFVKGMIPNIDANTIDSLFHSSQAQNSYRKDIETTKFEEKFKIMEDDKTEVDFSQYSQQYSLSMNRWSHFQPFLLKVIDQITATQTEQSRMLVNEIRHNMFLTIEAKVSYDGELFYECYHKLLQVVLFICMKNNLPDALAVHRQISDVENRIQKTYDVSQQTKDDD</sequence>
<feature type="region of interest" description="Disordered" evidence="2">
    <location>
        <begin position="480"/>
        <end position="541"/>
    </location>
</feature>
<dbReference type="VEuPathDB" id="TrichDB:TVAG_453780"/>
<reference evidence="3" key="1">
    <citation type="submission" date="2006-10" db="EMBL/GenBank/DDBJ databases">
        <authorList>
            <person name="Amadeo P."/>
            <person name="Zhao Q."/>
            <person name="Wortman J."/>
            <person name="Fraser-Liggett C."/>
            <person name="Carlton J."/>
        </authorList>
    </citation>
    <scope>NUCLEOTIDE SEQUENCE</scope>
    <source>
        <strain evidence="3">G3</strain>
    </source>
</reference>
<feature type="coiled-coil region" evidence="1">
    <location>
        <begin position="187"/>
        <end position="329"/>
    </location>
</feature>
<name>A2DPV4_TRIV3</name>
<gene>
    <name evidence="3" type="ORF">TVAG_453780</name>
</gene>